<feature type="region of interest" description="Disordered" evidence="2">
    <location>
        <begin position="142"/>
        <end position="167"/>
    </location>
</feature>
<feature type="compositionally biased region" description="Basic and acidic residues" evidence="2">
    <location>
        <begin position="142"/>
        <end position="154"/>
    </location>
</feature>
<accession>A0A1X7UE74</accession>
<evidence type="ECO:0000256" key="2">
    <source>
        <dbReference type="SAM" id="MobiDB-lite"/>
    </source>
</evidence>
<sequence>MMSSDCVWLVVVGGRETIEWNDVGRGYEEPFGGYITDPNITMLIELVLREGEWRVSEVLDSTGLTTEAYQDKYQLLLKNRQLQNYVESLQQELRVCEGNKTSLQEALLEASQQDKTRVEPVKETKLSLIKEEVSTGPIDVYKDDDLKGEEKEGEQTTETKQTTSQEEMEKLKANLTMLTEEKSQLHDKLEISTSEIEKFKVQMSDKDKLIAKLMKERVAGKEISSIGIQFDYIVPSMDNLECLSDVNIASKKLFLIQGDRPQLLNWERYGLRIGVSGGSLSSTETAEVAVVALVGGQFVFPKNMVLVS</sequence>
<dbReference type="AlphaFoldDB" id="A0A1X7UE74"/>
<feature type="compositionally biased region" description="Low complexity" evidence="2">
    <location>
        <begin position="156"/>
        <end position="165"/>
    </location>
</feature>
<evidence type="ECO:0000256" key="1">
    <source>
        <dbReference type="SAM" id="Coils"/>
    </source>
</evidence>
<dbReference type="OrthoDB" id="5973910at2759"/>
<evidence type="ECO:0000313" key="3">
    <source>
        <dbReference type="EnsemblMetazoa" id="Aqu2.1.25945_001"/>
    </source>
</evidence>
<name>A0A1X7UE74_AMPQE</name>
<dbReference type="EnsemblMetazoa" id="Aqu2.1.25945_001">
    <property type="protein sequence ID" value="Aqu2.1.25945_001"/>
    <property type="gene ID" value="Aqu2.1.25945"/>
</dbReference>
<feature type="coiled-coil region" evidence="1">
    <location>
        <begin position="79"/>
        <end position="106"/>
    </location>
</feature>
<proteinExistence type="predicted"/>
<organism evidence="3">
    <name type="scientific">Amphimedon queenslandica</name>
    <name type="common">Sponge</name>
    <dbReference type="NCBI Taxonomy" id="400682"/>
    <lineage>
        <taxon>Eukaryota</taxon>
        <taxon>Metazoa</taxon>
        <taxon>Porifera</taxon>
        <taxon>Demospongiae</taxon>
        <taxon>Heteroscleromorpha</taxon>
        <taxon>Haplosclerida</taxon>
        <taxon>Niphatidae</taxon>
        <taxon>Amphimedon</taxon>
    </lineage>
</organism>
<reference evidence="3" key="1">
    <citation type="submission" date="2017-05" db="UniProtKB">
        <authorList>
            <consortium name="EnsemblMetazoa"/>
        </authorList>
    </citation>
    <scope>IDENTIFICATION</scope>
</reference>
<protein>
    <submittedName>
        <fullName evidence="3">Uncharacterized protein</fullName>
    </submittedName>
</protein>
<dbReference type="InParanoid" id="A0A1X7UE74"/>
<keyword evidence="1" id="KW-0175">Coiled coil</keyword>